<evidence type="ECO:0000313" key="2">
    <source>
        <dbReference type="EMBL" id="KAJ3177582.1"/>
    </source>
</evidence>
<gene>
    <name evidence="2" type="ORF">HDU87_004335</name>
</gene>
<dbReference type="SUPFAM" id="SSF52087">
    <property type="entry name" value="CRAL/TRIO domain"/>
    <property type="match status" value="1"/>
</dbReference>
<dbReference type="EMBL" id="JADGJQ010000032">
    <property type="protein sequence ID" value="KAJ3177582.1"/>
    <property type="molecule type" value="Genomic_DNA"/>
</dbReference>
<dbReference type="SUPFAM" id="SSF46938">
    <property type="entry name" value="CRAL/TRIO N-terminal domain"/>
    <property type="match status" value="1"/>
</dbReference>
<organism evidence="2 3">
    <name type="scientific">Geranomyces variabilis</name>
    <dbReference type="NCBI Taxonomy" id="109894"/>
    <lineage>
        <taxon>Eukaryota</taxon>
        <taxon>Fungi</taxon>
        <taxon>Fungi incertae sedis</taxon>
        <taxon>Chytridiomycota</taxon>
        <taxon>Chytridiomycota incertae sedis</taxon>
        <taxon>Chytridiomycetes</taxon>
        <taxon>Spizellomycetales</taxon>
        <taxon>Powellomycetaceae</taxon>
        <taxon>Geranomyces</taxon>
    </lineage>
</organism>
<dbReference type="PROSITE" id="PS50191">
    <property type="entry name" value="CRAL_TRIO"/>
    <property type="match status" value="1"/>
</dbReference>
<dbReference type="InterPro" id="IPR052432">
    <property type="entry name" value="PITP/CRAL-TRIO"/>
</dbReference>
<evidence type="ECO:0000259" key="1">
    <source>
        <dbReference type="PROSITE" id="PS50191"/>
    </source>
</evidence>
<dbReference type="Gene3D" id="3.40.525.10">
    <property type="entry name" value="CRAL-TRIO lipid binding domain"/>
    <property type="match status" value="1"/>
</dbReference>
<comment type="caution">
    <text evidence="2">The sequence shown here is derived from an EMBL/GenBank/DDBJ whole genome shotgun (WGS) entry which is preliminary data.</text>
</comment>
<dbReference type="SMART" id="SM00516">
    <property type="entry name" value="SEC14"/>
    <property type="match status" value="1"/>
</dbReference>
<reference evidence="2" key="1">
    <citation type="submission" date="2020-05" db="EMBL/GenBank/DDBJ databases">
        <title>Phylogenomic resolution of chytrid fungi.</title>
        <authorList>
            <person name="Stajich J.E."/>
            <person name="Amses K."/>
            <person name="Simmons R."/>
            <person name="Seto K."/>
            <person name="Myers J."/>
            <person name="Bonds A."/>
            <person name="Quandt C.A."/>
            <person name="Barry K."/>
            <person name="Liu P."/>
            <person name="Grigoriev I."/>
            <person name="Longcore J.E."/>
            <person name="James T.Y."/>
        </authorList>
    </citation>
    <scope>NUCLEOTIDE SEQUENCE</scope>
    <source>
        <strain evidence="2">JEL0379</strain>
    </source>
</reference>
<dbReference type="Pfam" id="PF03765">
    <property type="entry name" value="CRAL_TRIO_N"/>
    <property type="match status" value="1"/>
</dbReference>
<proteinExistence type="predicted"/>
<dbReference type="InterPro" id="IPR036865">
    <property type="entry name" value="CRAL-TRIO_dom_sf"/>
</dbReference>
<dbReference type="InterPro" id="IPR001251">
    <property type="entry name" value="CRAL-TRIO_dom"/>
</dbReference>
<accession>A0AAD5XPZ4</accession>
<dbReference type="PANTHER" id="PTHR46590">
    <property type="entry name" value="PHOSPHATIDYLINOSITOL TRANSFER PROTEIN CSR1-RELATED"/>
    <property type="match status" value="1"/>
</dbReference>
<dbReference type="Pfam" id="PF00650">
    <property type="entry name" value="CRAL_TRIO"/>
    <property type="match status" value="1"/>
</dbReference>
<dbReference type="CDD" id="cd00170">
    <property type="entry name" value="SEC14"/>
    <property type="match status" value="1"/>
</dbReference>
<dbReference type="InterPro" id="IPR036273">
    <property type="entry name" value="CRAL/TRIO_N_dom_sf"/>
</dbReference>
<keyword evidence="3" id="KW-1185">Reference proteome</keyword>
<dbReference type="InterPro" id="IPR011074">
    <property type="entry name" value="CRAL/TRIO_N_dom"/>
</dbReference>
<dbReference type="AlphaFoldDB" id="A0AAD5XPZ4"/>
<evidence type="ECO:0000313" key="3">
    <source>
        <dbReference type="Proteomes" id="UP001212152"/>
    </source>
</evidence>
<sequence length="357" mass="40100">MTSTDSGHIDNLNAEQTTLLKTFWKALFAALSSPSTSQAGVVHDSLAETLWLACGLDRPDVLLLRFLRARKFNVDKAVTMTLNALQWREEFGVAELLANGEKDLDAEELQSGKSYFQGVDKLGRPCCYLHVAMHDKNTVDRERTKKLTVLTLETGRMLLQPPQEMATIVFDMSKFSMANMDMDTTRFLLDCMQNYYPESLGHAIVVNAPWVFNGCWVIIKPWIDPVVVAKIRFIKSPEIEEHIDLDQLPEKLGGEAAEYTYIPPSADEEAEHLKFRSDKGANDEAWANFRSAYTAFGAATLAWAQGSDDSPTTPERTKAAAHMREAYVKLSPFIRTRTTYHRSGMVKDPAFPPLTRA</sequence>
<dbReference type="SMART" id="SM01100">
    <property type="entry name" value="CRAL_TRIO_N"/>
    <property type="match status" value="1"/>
</dbReference>
<protein>
    <recommendedName>
        <fullName evidence="1">CRAL-TRIO domain-containing protein</fullName>
    </recommendedName>
</protein>
<dbReference type="PANTHER" id="PTHR46590:SF1">
    <property type="entry name" value="PHOSPHATIDYLINOSITOL TRANSFER PROTEIN CSR1"/>
    <property type="match status" value="1"/>
</dbReference>
<name>A0AAD5XPZ4_9FUNG</name>
<feature type="domain" description="CRAL-TRIO" evidence="1">
    <location>
        <begin position="102"/>
        <end position="260"/>
    </location>
</feature>
<dbReference type="Proteomes" id="UP001212152">
    <property type="component" value="Unassembled WGS sequence"/>
</dbReference>